<feature type="region of interest" description="Disordered" evidence="1">
    <location>
        <begin position="161"/>
        <end position="194"/>
    </location>
</feature>
<sequence>MTSFLSSHTFNTSTNPNRQSLAFDSIPSFLSPDTADTTGNSSDAAAMLSQQRAKPKATGNTTRRISAPALTWSTGECDTWTGVLGQIAKRDNSPTQDISVEPGLPLPRTDFSGLSTGSAFGSPLPNGGAAPSHFDRLSPVKTSSANKSNVGQTVDLSAAKLQGGSNVPRLDGPDKFRRPSKGHVHHSSSDSTTCTVTTATLSRVFPGASS</sequence>
<accession>A0AAD4Q7B5</accession>
<keyword evidence="3" id="KW-1185">Reference proteome</keyword>
<feature type="compositionally biased region" description="Polar residues" evidence="1">
    <location>
        <begin position="34"/>
        <end position="64"/>
    </location>
</feature>
<dbReference type="Proteomes" id="UP001201163">
    <property type="component" value="Unassembled WGS sequence"/>
</dbReference>
<organism evidence="2 3">
    <name type="scientific">Lactarius akahatsu</name>
    <dbReference type="NCBI Taxonomy" id="416441"/>
    <lineage>
        <taxon>Eukaryota</taxon>
        <taxon>Fungi</taxon>
        <taxon>Dikarya</taxon>
        <taxon>Basidiomycota</taxon>
        <taxon>Agaricomycotina</taxon>
        <taxon>Agaricomycetes</taxon>
        <taxon>Russulales</taxon>
        <taxon>Russulaceae</taxon>
        <taxon>Lactarius</taxon>
    </lineage>
</organism>
<proteinExistence type="predicted"/>
<dbReference type="EMBL" id="JAKELL010000033">
    <property type="protein sequence ID" value="KAH8989990.1"/>
    <property type="molecule type" value="Genomic_DNA"/>
</dbReference>
<comment type="caution">
    <text evidence="2">The sequence shown here is derived from an EMBL/GenBank/DDBJ whole genome shotgun (WGS) entry which is preliminary data.</text>
</comment>
<name>A0AAD4Q7B5_9AGAM</name>
<gene>
    <name evidence="2" type="ORF">EDB92DRAFT_1946964</name>
</gene>
<dbReference type="AlphaFoldDB" id="A0AAD4Q7B5"/>
<evidence type="ECO:0000256" key="1">
    <source>
        <dbReference type="SAM" id="MobiDB-lite"/>
    </source>
</evidence>
<feature type="region of interest" description="Disordered" evidence="1">
    <location>
        <begin position="32"/>
        <end position="64"/>
    </location>
</feature>
<protein>
    <submittedName>
        <fullName evidence="2">Uncharacterized protein</fullName>
    </submittedName>
</protein>
<evidence type="ECO:0000313" key="3">
    <source>
        <dbReference type="Proteomes" id="UP001201163"/>
    </source>
</evidence>
<reference evidence="2" key="1">
    <citation type="submission" date="2022-01" db="EMBL/GenBank/DDBJ databases">
        <title>Comparative genomics reveals a dynamic genome evolution in the ectomycorrhizal milk-cap (Lactarius) mushrooms.</title>
        <authorList>
            <consortium name="DOE Joint Genome Institute"/>
            <person name="Lebreton A."/>
            <person name="Tang N."/>
            <person name="Kuo A."/>
            <person name="LaButti K."/>
            <person name="Drula E."/>
            <person name="Barry K."/>
            <person name="Clum A."/>
            <person name="Lipzen A."/>
            <person name="Mousain D."/>
            <person name="Ng V."/>
            <person name="Wang R."/>
            <person name="Wang X."/>
            <person name="Dai Y."/>
            <person name="Henrissat B."/>
            <person name="Grigoriev I.V."/>
            <person name="Guerin-Laguette A."/>
            <person name="Yu F."/>
            <person name="Martin F.M."/>
        </authorList>
    </citation>
    <scope>NUCLEOTIDE SEQUENCE</scope>
    <source>
        <strain evidence="2">QP</strain>
    </source>
</reference>
<evidence type="ECO:0000313" key="2">
    <source>
        <dbReference type="EMBL" id="KAH8989990.1"/>
    </source>
</evidence>